<dbReference type="GO" id="GO:0005829">
    <property type="term" value="C:cytosol"/>
    <property type="evidence" value="ECO:0007669"/>
    <property type="project" value="TreeGrafter"/>
</dbReference>
<feature type="domain" description="Pyridoxamine kinase/Phosphomethylpyrimidine kinase" evidence="7">
    <location>
        <begin position="15"/>
        <end position="262"/>
    </location>
</feature>
<evidence type="ECO:0000256" key="1">
    <source>
        <dbReference type="ARBA" id="ARBA00004948"/>
    </source>
</evidence>
<dbReference type="EC" id="2.7.1.49" evidence="2"/>
<gene>
    <name evidence="8" type="ORF">CLW00_105250</name>
</gene>
<dbReference type="GO" id="GO:0009228">
    <property type="term" value="P:thiamine biosynthetic process"/>
    <property type="evidence" value="ECO:0007669"/>
    <property type="project" value="InterPro"/>
</dbReference>
<dbReference type="GO" id="GO:0008902">
    <property type="term" value="F:hydroxymethylpyrimidine kinase activity"/>
    <property type="evidence" value="ECO:0007669"/>
    <property type="project" value="UniProtKB-EC"/>
</dbReference>
<evidence type="ECO:0000256" key="4">
    <source>
        <dbReference type="ARBA" id="ARBA00022741"/>
    </source>
</evidence>
<evidence type="ECO:0000256" key="3">
    <source>
        <dbReference type="ARBA" id="ARBA00022679"/>
    </source>
</evidence>
<dbReference type="AlphaFoldDB" id="A0A2T0WN43"/>
<dbReference type="InterPro" id="IPR013749">
    <property type="entry name" value="PM/HMP-P_kinase-1"/>
</dbReference>
<evidence type="ECO:0000313" key="8">
    <source>
        <dbReference type="EMBL" id="PRY88128.1"/>
    </source>
</evidence>
<evidence type="ECO:0000313" key="9">
    <source>
        <dbReference type="Proteomes" id="UP000238157"/>
    </source>
</evidence>
<dbReference type="SUPFAM" id="SSF53613">
    <property type="entry name" value="Ribokinase-like"/>
    <property type="match status" value="1"/>
</dbReference>
<dbReference type="CDD" id="cd01169">
    <property type="entry name" value="HMPP_kinase"/>
    <property type="match status" value="1"/>
</dbReference>
<evidence type="ECO:0000256" key="2">
    <source>
        <dbReference type="ARBA" id="ARBA00012135"/>
    </source>
</evidence>
<dbReference type="OrthoDB" id="9810880at2"/>
<keyword evidence="4" id="KW-0547">Nucleotide-binding</keyword>
<evidence type="ECO:0000256" key="5">
    <source>
        <dbReference type="ARBA" id="ARBA00022777"/>
    </source>
</evidence>
<dbReference type="RefSeq" id="WP_106133612.1">
    <property type="nucleotide sequence ID" value="NZ_PVTR01000005.1"/>
</dbReference>
<proteinExistence type="predicted"/>
<reference evidence="8 9" key="1">
    <citation type="submission" date="2018-03" db="EMBL/GenBank/DDBJ databases">
        <title>Genomic Encyclopedia of Archaeal and Bacterial Type Strains, Phase II (KMG-II): from individual species to whole genera.</title>
        <authorList>
            <person name="Goeker M."/>
        </authorList>
    </citation>
    <scope>NUCLEOTIDE SEQUENCE [LARGE SCALE GENOMIC DNA]</scope>
    <source>
        <strain evidence="8 9">DSM 27929</strain>
    </source>
</reference>
<dbReference type="Gene3D" id="3.40.1190.20">
    <property type="match status" value="1"/>
</dbReference>
<sequence>MVKSYIPVLSIAGSDSSGGAGIQADLKAFSALGCYGMTVITATTAQNTKGVRSVHAIPVHHIREQLETVLEDIVPKAIKIGMVNRPEVARTIAGVLKNHPKIPIIFDPVMVATSGDRLIEFDTIQILKETLFPICSLLTPNLDEATILSGMEINNEDSMEKAGLQIIEMGCQAVLVKGGHLKASIVKDLLVQKDQKTISFESGYISTKNLHGTGCTMSSAIAAEMAKGLTLTKAVENAKSYISGAIAAGKDIKTGLGNGPLNHFYNPQKQITHDVD</sequence>
<comment type="caution">
    <text evidence="8">The sequence shown here is derived from an EMBL/GenBank/DDBJ whole genome shotgun (WGS) entry which is preliminary data.</text>
</comment>
<dbReference type="Proteomes" id="UP000238157">
    <property type="component" value="Unassembled WGS sequence"/>
</dbReference>
<protein>
    <recommendedName>
        <fullName evidence="2">hydroxymethylpyrimidine kinase</fullName>
        <ecNumber evidence="2">2.7.1.49</ecNumber>
    </recommendedName>
</protein>
<evidence type="ECO:0000256" key="6">
    <source>
        <dbReference type="ARBA" id="ARBA00022840"/>
    </source>
</evidence>
<dbReference type="PANTHER" id="PTHR20858">
    <property type="entry name" value="PHOSPHOMETHYLPYRIMIDINE KINASE"/>
    <property type="match status" value="1"/>
</dbReference>
<dbReference type="PANTHER" id="PTHR20858:SF17">
    <property type="entry name" value="HYDROXYMETHYLPYRIMIDINE_PHOSPHOMETHYLPYRIMIDINE KINASE THI20-RELATED"/>
    <property type="match status" value="1"/>
</dbReference>
<dbReference type="GO" id="GO:0005524">
    <property type="term" value="F:ATP binding"/>
    <property type="evidence" value="ECO:0007669"/>
    <property type="project" value="UniProtKB-KW"/>
</dbReference>
<dbReference type="EMBL" id="PVTR01000005">
    <property type="protein sequence ID" value="PRY88128.1"/>
    <property type="molecule type" value="Genomic_DNA"/>
</dbReference>
<dbReference type="FunFam" id="3.40.1190.20:FF:000003">
    <property type="entry name" value="Phosphomethylpyrimidine kinase ThiD"/>
    <property type="match status" value="1"/>
</dbReference>
<keyword evidence="6" id="KW-0067">ATP-binding</keyword>
<dbReference type="Pfam" id="PF08543">
    <property type="entry name" value="Phos_pyr_kin"/>
    <property type="match status" value="1"/>
</dbReference>
<keyword evidence="5 8" id="KW-0418">Kinase</keyword>
<dbReference type="GO" id="GO:0008972">
    <property type="term" value="F:phosphomethylpyrimidine kinase activity"/>
    <property type="evidence" value="ECO:0007669"/>
    <property type="project" value="InterPro"/>
</dbReference>
<dbReference type="NCBIfam" id="TIGR00097">
    <property type="entry name" value="HMP-P_kinase"/>
    <property type="match status" value="1"/>
</dbReference>
<accession>A0A2T0WN43</accession>
<keyword evidence="9" id="KW-1185">Reference proteome</keyword>
<comment type="pathway">
    <text evidence="1">Cofactor biosynthesis; thiamine diphosphate biosynthesis.</text>
</comment>
<evidence type="ECO:0000259" key="7">
    <source>
        <dbReference type="Pfam" id="PF08543"/>
    </source>
</evidence>
<name>A0A2T0WN43_9BACT</name>
<dbReference type="InterPro" id="IPR004399">
    <property type="entry name" value="HMP/HMP-P_kinase_dom"/>
</dbReference>
<organism evidence="8 9">
    <name type="scientific">Mongoliibacter ruber</name>
    <dbReference type="NCBI Taxonomy" id="1750599"/>
    <lineage>
        <taxon>Bacteria</taxon>
        <taxon>Pseudomonadati</taxon>
        <taxon>Bacteroidota</taxon>
        <taxon>Cytophagia</taxon>
        <taxon>Cytophagales</taxon>
        <taxon>Cyclobacteriaceae</taxon>
        <taxon>Mongoliibacter</taxon>
    </lineage>
</organism>
<keyword evidence="3" id="KW-0808">Transferase</keyword>
<dbReference type="InterPro" id="IPR029056">
    <property type="entry name" value="Ribokinase-like"/>
</dbReference>